<reference evidence="3 4" key="1">
    <citation type="submission" date="2018-05" db="EMBL/GenBank/DDBJ databases">
        <title>Complete Genome Sequence of Methylobacterium sp. 17Sr1-43.</title>
        <authorList>
            <person name="Srinivasan S."/>
        </authorList>
    </citation>
    <scope>NUCLEOTIDE SEQUENCE [LARGE SCALE GENOMIC DNA]</scope>
    <source>
        <strain evidence="3 4">17Sr1-43</strain>
    </source>
</reference>
<feature type="chain" id="PRO_5015973081" description="Proteophosphoglycan ppg4" evidence="2">
    <location>
        <begin position="21"/>
        <end position="90"/>
    </location>
</feature>
<sequence>MRSVLFALPLAVAFAGAAVAQTSVAPAPGAPAPGTSGVAAPTTNATGSPAAGSYSPTGRPADSISNDSSAAGNAGQPSRVAPQGGGGSSR</sequence>
<evidence type="ECO:0000313" key="3">
    <source>
        <dbReference type="EMBL" id="AWN35885.1"/>
    </source>
</evidence>
<evidence type="ECO:0008006" key="5">
    <source>
        <dbReference type="Google" id="ProtNLM"/>
    </source>
</evidence>
<feature type="compositionally biased region" description="Low complexity" evidence="1">
    <location>
        <begin position="24"/>
        <end position="43"/>
    </location>
</feature>
<evidence type="ECO:0000313" key="4">
    <source>
        <dbReference type="Proteomes" id="UP000246058"/>
    </source>
</evidence>
<dbReference type="OrthoDB" id="8004026at2"/>
<proteinExistence type="predicted"/>
<dbReference type="EMBL" id="CP029551">
    <property type="protein sequence ID" value="AWN35885.1"/>
    <property type="molecule type" value="Genomic_DNA"/>
</dbReference>
<name>A0A2U8VQH8_9HYPH</name>
<protein>
    <recommendedName>
        <fullName evidence="5">Proteophosphoglycan ppg4</fullName>
    </recommendedName>
</protein>
<feature type="region of interest" description="Disordered" evidence="1">
    <location>
        <begin position="24"/>
        <end position="90"/>
    </location>
</feature>
<organism evidence="3 4">
    <name type="scientific">Methylobacterium radiodurans</name>
    <dbReference type="NCBI Taxonomy" id="2202828"/>
    <lineage>
        <taxon>Bacteria</taxon>
        <taxon>Pseudomonadati</taxon>
        <taxon>Pseudomonadota</taxon>
        <taxon>Alphaproteobacteria</taxon>
        <taxon>Hyphomicrobiales</taxon>
        <taxon>Methylobacteriaceae</taxon>
        <taxon>Methylobacterium</taxon>
    </lineage>
</organism>
<accession>A0A2U8VQH8</accession>
<dbReference type="Proteomes" id="UP000246058">
    <property type="component" value="Chromosome"/>
</dbReference>
<dbReference type="AlphaFoldDB" id="A0A2U8VQH8"/>
<evidence type="ECO:0000256" key="2">
    <source>
        <dbReference type="SAM" id="SignalP"/>
    </source>
</evidence>
<feature type="signal peptide" evidence="2">
    <location>
        <begin position="1"/>
        <end position="20"/>
    </location>
</feature>
<keyword evidence="4" id="KW-1185">Reference proteome</keyword>
<dbReference type="KEGG" id="meti:DK427_09155"/>
<gene>
    <name evidence="3" type="ORF">DK427_09155</name>
</gene>
<evidence type="ECO:0000256" key="1">
    <source>
        <dbReference type="SAM" id="MobiDB-lite"/>
    </source>
</evidence>
<keyword evidence="2" id="KW-0732">Signal</keyword>